<evidence type="ECO:0000256" key="1">
    <source>
        <dbReference type="ARBA" id="ARBA00023002"/>
    </source>
</evidence>
<accession>A0A840F6J3</accession>
<dbReference type="AlphaFoldDB" id="A0A840F6J3"/>
<dbReference type="Gene3D" id="3.50.50.60">
    <property type="entry name" value="FAD/NAD(P)-binding domain"/>
    <property type="match status" value="1"/>
</dbReference>
<dbReference type="Pfam" id="PF01494">
    <property type="entry name" value="FAD_binding_3"/>
    <property type="match status" value="1"/>
</dbReference>
<evidence type="ECO:0000313" key="5">
    <source>
        <dbReference type="Proteomes" id="UP000551501"/>
    </source>
</evidence>
<protein>
    <submittedName>
        <fullName evidence="4">2-polyprenyl-6-methoxyphenol hydroxylase-like FAD-dependent oxidoreductase</fullName>
    </submittedName>
</protein>
<dbReference type="InterPro" id="IPR050493">
    <property type="entry name" value="FAD-dep_Monooxygenase_BioMet"/>
</dbReference>
<dbReference type="GO" id="GO:0071949">
    <property type="term" value="F:FAD binding"/>
    <property type="evidence" value="ECO:0007669"/>
    <property type="project" value="InterPro"/>
</dbReference>
<evidence type="ECO:0000259" key="3">
    <source>
        <dbReference type="Pfam" id="PF01494"/>
    </source>
</evidence>
<dbReference type="Proteomes" id="UP000551501">
    <property type="component" value="Unassembled WGS sequence"/>
</dbReference>
<organism evidence="4 5">
    <name type="scientific">Gordonia humi</name>
    <dbReference type="NCBI Taxonomy" id="686429"/>
    <lineage>
        <taxon>Bacteria</taxon>
        <taxon>Bacillati</taxon>
        <taxon>Actinomycetota</taxon>
        <taxon>Actinomycetes</taxon>
        <taxon>Mycobacteriales</taxon>
        <taxon>Gordoniaceae</taxon>
        <taxon>Gordonia</taxon>
    </lineage>
</organism>
<dbReference type="PANTHER" id="PTHR13789:SF309">
    <property type="entry name" value="PUTATIVE (AFU_ORTHOLOGUE AFUA_6G14510)-RELATED"/>
    <property type="match status" value="1"/>
</dbReference>
<evidence type="ECO:0000313" key="4">
    <source>
        <dbReference type="EMBL" id="MBB4138028.1"/>
    </source>
</evidence>
<dbReference type="GO" id="GO:0004497">
    <property type="term" value="F:monooxygenase activity"/>
    <property type="evidence" value="ECO:0007669"/>
    <property type="project" value="UniProtKB-KW"/>
</dbReference>
<feature type="domain" description="FAD-binding" evidence="3">
    <location>
        <begin position="24"/>
        <end position="317"/>
    </location>
</feature>
<dbReference type="SUPFAM" id="SSF51905">
    <property type="entry name" value="FAD/NAD(P)-binding domain"/>
    <property type="match status" value="1"/>
</dbReference>
<dbReference type="EMBL" id="JACIFP010000002">
    <property type="protein sequence ID" value="MBB4138028.1"/>
    <property type="molecule type" value="Genomic_DNA"/>
</dbReference>
<name>A0A840F6J3_9ACTN</name>
<sequence>MDVVELALDVRILGSELLLSSPNLRALDAIGVADDVVAAGVPISSVQFHTADGTEIANVPTPSVAREGLPPAVGITRHAFYGQLYDAAVAAGAKIAHETTVQEISDADNGVEVRLTDGRVSLYDLVVGADGWASTVRKLRFPKANLPQYAGQCVWRGRVPRNGERPLKEGSLRGYAGANHSAGLITVNDKHSYIFCLVSQPKPDRLDESTFMDTFKGLLEEFGGEAGWARDNLEEGTISLAALHHHVMDKPWHDGRVILIGDAAHTTTPHIGYGAGLAVEDAVVLGEMLGSSEDLAATLDEFVARRYERCKLVVDNSTQISRWQQGLDGEPAQAELTNQTWTALAEPM</sequence>
<proteinExistence type="predicted"/>
<gene>
    <name evidence="4" type="ORF">BKA16_004653</name>
</gene>
<reference evidence="4 5" key="1">
    <citation type="submission" date="2020-08" db="EMBL/GenBank/DDBJ databases">
        <title>Sequencing the genomes of 1000 actinobacteria strains.</title>
        <authorList>
            <person name="Klenk H.-P."/>
        </authorList>
    </citation>
    <scope>NUCLEOTIDE SEQUENCE [LARGE SCALE GENOMIC DNA]</scope>
    <source>
        <strain evidence="4 5">DSM 45298</strain>
    </source>
</reference>
<keyword evidence="5" id="KW-1185">Reference proteome</keyword>
<keyword evidence="1" id="KW-0560">Oxidoreductase</keyword>
<keyword evidence="2" id="KW-0503">Monooxygenase</keyword>
<dbReference type="PANTHER" id="PTHR13789">
    <property type="entry name" value="MONOOXYGENASE"/>
    <property type="match status" value="1"/>
</dbReference>
<dbReference type="PRINTS" id="PR00420">
    <property type="entry name" value="RNGMNOXGNASE"/>
</dbReference>
<comment type="caution">
    <text evidence="4">The sequence shown here is derived from an EMBL/GenBank/DDBJ whole genome shotgun (WGS) entry which is preliminary data.</text>
</comment>
<evidence type="ECO:0000256" key="2">
    <source>
        <dbReference type="ARBA" id="ARBA00023033"/>
    </source>
</evidence>
<dbReference type="InterPro" id="IPR036188">
    <property type="entry name" value="FAD/NAD-bd_sf"/>
</dbReference>
<dbReference type="InterPro" id="IPR002938">
    <property type="entry name" value="FAD-bd"/>
</dbReference>